<comment type="caution">
    <text evidence="1">The sequence shown here is derived from an EMBL/GenBank/DDBJ whole genome shotgun (WGS) entry which is preliminary data.</text>
</comment>
<dbReference type="Proteomes" id="UP000021175">
    <property type="component" value="Unassembled WGS sequence"/>
</dbReference>
<evidence type="ECO:0000313" key="2">
    <source>
        <dbReference type="Proteomes" id="UP000021175"/>
    </source>
</evidence>
<sequence length="58" mass="6532">MPYYRHCYAAWHIRANTYGQNAAISITPVLQGDARLNSRVLQVLAENGFDSRTPTLPI</sequence>
<dbReference type="EMBL" id="JGEU01000023">
    <property type="protein sequence ID" value="EYB11964.1"/>
    <property type="molecule type" value="Genomic_DNA"/>
</dbReference>
<dbReference type="AlphaFoldDB" id="A0AB73ATK0"/>
<name>A0AB73ATK0_BACFG</name>
<evidence type="ECO:0000313" key="1">
    <source>
        <dbReference type="EMBL" id="EYB11964.1"/>
    </source>
</evidence>
<organism evidence="1 2">
    <name type="scientific">Bacteroides fragilis str. 3783N1-6</name>
    <dbReference type="NCBI Taxonomy" id="1339310"/>
    <lineage>
        <taxon>Bacteria</taxon>
        <taxon>Pseudomonadati</taxon>
        <taxon>Bacteroidota</taxon>
        <taxon>Bacteroidia</taxon>
        <taxon>Bacteroidales</taxon>
        <taxon>Bacteroidaceae</taxon>
        <taxon>Bacteroides</taxon>
    </lineage>
</organism>
<gene>
    <name evidence="1" type="ORF">M119_4911</name>
</gene>
<protein>
    <submittedName>
        <fullName evidence="1">Uncharacterized protein</fullName>
    </submittedName>
</protein>
<reference evidence="1 2" key="1">
    <citation type="submission" date="2014-02" db="EMBL/GenBank/DDBJ databases">
        <authorList>
            <person name="Sears C."/>
            <person name="Carroll K."/>
            <person name="Sack B.R."/>
            <person name="Qadri F."/>
            <person name="Myers L.L."/>
            <person name="Chung G.-T."/>
            <person name="Escheverria P."/>
            <person name="Fraser C.M."/>
            <person name="Sadzewicz L."/>
            <person name="Shefchek K.A."/>
            <person name="Tallon L."/>
            <person name="Das S.P."/>
            <person name="Daugherty S."/>
            <person name="Mongodin E.F."/>
        </authorList>
    </citation>
    <scope>NUCLEOTIDE SEQUENCE [LARGE SCALE GENOMIC DNA]</scope>
    <source>
        <strain evidence="1 2">3783N1-6</strain>
    </source>
</reference>
<proteinExistence type="predicted"/>
<accession>A0AB73ATK0</accession>